<evidence type="ECO:0000256" key="3">
    <source>
        <dbReference type="ARBA" id="ARBA00022452"/>
    </source>
</evidence>
<evidence type="ECO:0000256" key="6">
    <source>
        <dbReference type="ARBA" id="ARBA00023237"/>
    </source>
</evidence>
<gene>
    <name evidence="10" type="ORF">EV199_0439</name>
</gene>
<dbReference type="Pfam" id="PF13715">
    <property type="entry name" value="CarbopepD_reg_2"/>
    <property type="match status" value="1"/>
</dbReference>
<dbReference type="GO" id="GO:0009279">
    <property type="term" value="C:cell outer membrane"/>
    <property type="evidence" value="ECO:0007669"/>
    <property type="project" value="UniProtKB-SubCell"/>
</dbReference>
<evidence type="ECO:0000256" key="5">
    <source>
        <dbReference type="ARBA" id="ARBA00023136"/>
    </source>
</evidence>
<keyword evidence="11" id="KW-1185">Reference proteome</keyword>
<reference evidence="10 11" key="1">
    <citation type="submission" date="2019-02" db="EMBL/GenBank/DDBJ databases">
        <title>Genomic Encyclopedia of Type Strains, Phase IV (KMG-IV): sequencing the most valuable type-strain genomes for metagenomic binning, comparative biology and taxonomic classification.</title>
        <authorList>
            <person name="Goeker M."/>
        </authorList>
    </citation>
    <scope>NUCLEOTIDE SEQUENCE [LARGE SCALE GENOMIC DNA]</scope>
    <source>
        <strain evidence="10 11">DSM 18116</strain>
    </source>
</reference>
<evidence type="ECO:0000259" key="8">
    <source>
        <dbReference type="Pfam" id="PF07660"/>
    </source>
</evidence>
<dbReference type="PROSITE" id="PS52016">
    <property type="entry name" value="TONB_DEPENDENT_REC_3"/>
    <property type="match status" value="1"/>
</dbReference>
<keyword evidence="2 7" id="KW-0813">Transport</keyword>
<organism evidence="10 11">
    <name type="scientific">Pseudobacter ginsenosidimutans</name>
    <dbReference type="NCBI Taxonomy" id="661488"/>
    <lineage>
        <taxon>Bacteria</taxon>
        <taxon>Pseudomonadati</taxon>
        <taxon>Bacteroidota</taxon>
        <taxon>Chitinophagia</taxon>
        <taxon>Chitinophagales</taxon>
        <taxon>Chitinophagaceae</taxon>
        <taxon>Pseudobacter</taxon>
    </lineage>
</organism>
<accession>A0A4Q7MZA3</accession>
<keyword evidence="5 7" id="KW-0472">Membrane</keyword>
<keyword evidence="6 7" id="KW-0998">Cell outer membrane</keyword>
<evidence type="ECO:0000256" key="1">
    <source>
        <dbReference type="ARBA" id="ARBA00004571"/>
    </source>
</evidence>
<keyword evidence="4 7" id="KW-0812">Transmembrane</keyword>
<dbReference type="InterPro" id="IPR036942">
    <property type="entry name" value="Beta-barrel_TonB_sf"/>
</dbReference>
<evidence type="ECO:0000259" key="9">
    <source>
        <dbReference type="Pfam" id="PF07715"/>
    </source>
</evidence>
<proteinExistence type="inferred from homology"/>
<feature type="domain" description="TonB-dependent receptor plug" evidence="9">
    <location>
        <begin position="232"/>
        <end position="352"/>
    </location>
</feature>
<evidence type="ECO:0000256" key="4">
    <source>
        <dbReference type="ARBA" id="ARBA00022692"/>
    </source>
</evidence>
<dbReference type="NCBIfam" id="TIGR04056">
    <property type="entry name" value="OMP_RagA_SusC"/>
    <property type="match status" value="1"/>
</dbReference>
<feature type="domain" description="Secretin/TonB short N-terminal" evidence="8">
    <location>
        <begin position="80"/>
        <end position="120"/>
    </location>
</feature>
<dbReference type="SUPFAM" id="SSF49464">
    <property type="entry name" value="Carboxypeptidase regulatory domain-like"/>
    <property type="match status" value="1"/>
</dbReference>
<sequence length="1203" mass="134576">MQKIALIERWETLLPLPPKILRIMRMTTFFMFAIMLHVSAKTASQTVTLQGRDIPLKKVFDQIYQQTGFVVFGNERLFEISVPVTVNVKNAPLSEVLTELFRTQPLTFSIDSKTIFLSPKKNTPTRIVLWGDSTIIPELKGTVQDAAGQPLQGATVAVRNTKLMTVTDQQGAFLLQNVPNNGVLTISNISYQSREIKLNGKNSLTISLQQEIKDLGEVEVSVNTGYQSLPRERATGSFSVVTSKQLAQVPVVSILERLQGMAPGVDISTKTTAGKSRNGTMQIRGLSTIRSEYTTTTKVSTDPLLVIDGFPSQMSITNGALDYLNPDDIEQITFLKDAAAASIWGIQAANGVVVIVTKKGSRNQRPSLSFSTTLGTSSKPTTNYGKMMSMPDYIALEKELIEKGRLNDPTLTTSGFLPENNSQAQAIVWRKRRGEITEDQMNQQLAELGSYDNSKDLAKYMLQRPTTQQYNLSLSGGGLNSSYFLSGYFYTDQRVYKSNVNRGYSLRAGANTNLLDNRIAISTDISFGNTRDKVNGAAVRSMSIFAGGMRPYDRLVDDQGNPIHYDVMLTPFMSRTLEQKGYLPFSYSPIEELDYSNAITNSNNITFNTSITGKITPWLNAVVSGNMGRTFSDREEYWEPDSYEARMLVNKATSINPGGGVIYGVPPGGRLSLNNNLGRSYNLRGQLNVNKNWNGRHQLNFLVGSEIRENFTKSSGELRYGYDKSINAFRTVNPTVQFRDINGSNQTIGATSRPVEEFTTRALSYYTNGSYTFDNTYTVSGSARFDDYNLLGVERRKRAIPLWSAGVKWDAGNEEFLRNVKWIDRLSARFTYGFSGNAPQGYAPVTTISLLGSHYLTNYPYAVISTPAVDNLAWEKTRMINYGIDFSLFKNRVYGTVEYYRKKTTDIIWQLPINGTYGFTQTLFNTANLDGKGFDIGINVVPVITKDFKWTSTVNLSYNTNVVKDARFDKPTTSFSTENLYNGYPSDYMFSYIWAGLDNTGQSLIKDPKNKDKVYNVNEYPFENIRTYSGRTASPWFGNFSNSINYKGLELNFQFLYAFGGVFRKPSIVSTGYTNTTYIGRSGDVSERWRKPGDEAFTNVPGLEFGAGTNWFQNLGRYTESDFLVRSRSNIRLQQIMLSYSVPGKILEKAGARSLTISAVARNLGMIWAANKEKIDPDYIYTTGNNYQLPLLTSYSFRVALTF</sequence>
<evidence type="ECO:0000313" key="10">
    <source>
        <dbReference type="EMBL" id="RZS74590.1"/>
    </source>
</evidence>
<dbReference type="Pfam" id="PF07660">
    <property type="entry name" value="STN"/>
    <property type="match status" value="1"/>
</dbReference>
<dbReference type="SUPFAM" id="SSF56935">
    <property type="entry name" value="Porins"/>
    <property type="match status" value="1"/>
</dbReference>
<dbReference type="AlphaFoldDB" id="A0A4Q7MZA3"/>
<evidence type="ECO:0000256" key="7">
    <source>
        <dbReference type="PROSITE-ProRule" id="PRU01360"/>
    </source>
</evidence>
<dbReference type="InterPro" id="IPR008969">
    <property type="entry name" value="CarboxyPept-like_regulatory"/>
</dbReference>
<dbReference type="NCBIfam" id="TIGR04057">
    <property type="entry name" value="SusC_RagA_signa"/>
    <property type="match status" value="1"/>
</dbReference>
<evidence type="ECO:0000313" key="11">
    <source>
        <dbReference type="Proteomes" id="UP000293874"/>
    </source>
</evidence>
<dbReference type="InterPro" id="IPR023997">
    <property type="entry name" value="TonB-dep_OMP_SusC/RagA_CS"/>
</dbReference>
<comment type="caution">
    <text evidence="10">The sequence shown here is derived from an EMBL/GenBank/DDBJ whole genome shotgun (WGS) entry which is preliminary data.</text>
</comment>
<dbReference type="EMBL" id="SGXA01000001">
    <property type="protein sequence ID" value="RZS74590.1"/>
    <property type="molecule type" value="Genomic_DNA"/>
</dbReference>
<name>A0A4Q7MZA3_9BACT</name>
<dbReference type="InterPro" id="IPR039426">
    <property type="entry name" value="TonB-dep_rcpt-like"/>
</dbReference>
<dbReference type="InterPro" id="IPR012910">
    <property type="entry name" value="Plug_dom"/>
</dbReference>
<dbReference type="Gene3D" id="2.60.40.1120">
    <property type="entry name" value="Carboxypeptidase-like, regulatory domain"/>
    <property type="match status" value="1"/>
</dbReference>
<dbReference type="Pfam" id="PF07715">
    <property type="entry name" value="Plug"/>
    <property type="match status" value="1"/>
</dbReference>
<protein>
    <submittedName>
        <fullName evidence="10">TonB-linked SusC/RagA family outer membrane protein</fullName>
    </submittedName>
</protein>
<evidence type="ECO:0000256" key="2">
    <source>
        <dbReference type="ARBA" id="ARBA00022448"/>
    </source>
</evidence>
<comment type="similarity">
    <text evidence="7">Belongs to the TonB-dependent receptor family.</text>
</comment>
<comment type="subcellular location">
    <subcellularLocation>
        <location evidence="1 7">Cell outer membrane</location>
        <topology evidence="1 7">Multi-pass membrane protein</topology>
    </subcellularLocation>
</comment>
<dbReference type="Gene3D" id="2.170.130.10">
    <property type="entry name" value="TonB-dependent receptor, plug domain"/>
    <property type="match status" value="1"/>
</dbReference>
<dbReference type="InterPro" id="IPR011662">
    <property type="entry name" value="Secretin/TonB_short_N"/>
</dbReference>
<keyword evidence="3 7" id="KW-1134">Transmembrane beta strand</keyword>
<dbReference type="InterPro" id="IPR037066">
    <property type="entry name" value="Plug_dom_sf"/>
</dbReference>
<dbReference type="Gene3D" id="2.40.170.20">
    <property type="entry name" value="TonB-dependent receptor, beta-barrel domain"/>
    <property type="match status" value="1"/>
</dbReference>
<dbReference type="Proteomes" id="UP000293874">
    <property type="component" value="Unassembled WGS sequence"/>
</dbReference>
<dbReference type="InterPro" id="IPR023996">
    <property type="entry name" value="TonB-dep_OMP_SusC/RagA"/>
</dbReference>